<dbReference type="PANTHER" id="PTHR23171">
    <property type="entry name" value="GDOWN1"/>
    <property type="match status" value="1"/>
</dbReference>
<evidence type="ECO:0000313" key="4">
    <source>
        <dbReference type="Proteomes" id="UP000002279"/>
    </source>
</evidence>
<dbReference type="InterPro" id="IPR051375">
    <property type="entry name" value="Tuftelin_GRINL1A/MYZAP/CCD68"/>
</dbReference>
<proteinExistence type="predicted"/>
<dbReference type="GO" id="GO:0035556">
    <property type="term" value="P:intracellular signal transduction"/>
    <property type="evidence" value="ECO:0007669"/>
    <property type="project" value="Ensembl"/>
</dbReference>
<dbReference type="FunCoup" id="A0A6I8N4C7">
    <property type="interactions" value="127"/>
</dbReference>
<evidence type="ECO:0000256" key="1">
    <source>
        <dbReference type="SAM" id="Coils"/>
    </source>
</evidence>
<dbReference type="Ensembl" id="ENSOANT00000071257.1">
    <property type="protein sequence ID" value="ENSOANP00000035841.1"/>
    <property type="gene ID" value="ENSOANG00000007558.3"/>
</dbReference>
<sequence>MATCWTSGSRTLQTNVCRLRLTLPPDRPAPEQKGQKDERKEPRPDPSNGEPAKKPPHGVVYGVVRRSDSNQQKEMVVYGWSSNQLREEMNYIQDVRASLEKVRKRMCGDYDEMRHKIEQLTRELEVSSVRQDYLQSHIQTQAAALDSFDRLNSSLAADSVGLQKSLVDVTLENSGIKEQVRNLQRAHEASVEKLQEKQCQLELAQVENQLLKLKVESSQEASADVMREVTRRLYSQYEDKLKKEQEKHEAEKEALMEETNRFLKAMEEASVKMQAAEASLEERDRRVGELDRLVERMEKERQQLQQQLLQHEREMSRETTHPHPDRERYRQLEESAAGLRERIRHLDDMVHCQQKKVKQMVEEVESLKRKVQQKQLFILQLLEKISFLEGENKELQDRLDYLNETRSQAEVETREIGVGCDLAPSEAGVSSSGRTREIVLPTRTYTPYTRVRDLGPKKPLS</sequence>
<feature type="region of interest" description="Disordered" evidence="2">
    <location>
        <begin position="16"/>
        <end position="59"/>
    </location>
</feature>
<dbReference type="GO" id="GO:0030864">
    <property type="term" value="C:cortical actin cytoskeleton"/>
    <property type="evidence" value="ECO:0007669"/>
    <property type="project" value="Ensembl"/>
</dbReference>
<dbReference type="Bgee" id="ENSOANG00000007558">
    <property type="expression patterns" value="Expressed in heart and 8 other cell types or tissues"/>
</dbReference>
<dbReference type="GO" id="GO:0031674">
    <property type="term" value="C:I band"/>
    <property type="evidence" value="ECO:0000318"/>
    <property type="project" value="GO_Central"/>
</dbReference>
<name>A0A6I8N4C7_ORNAN</name>
<feature type="coiled-coil region" evidence="1">
    <location>
        <begin position="103"/>
        <end position="130"/>
    </location>
</feature>
<evidence type="ECO:0000313" key="3">
    <source>
        <dbReference type="Ensembl" id="ENSOANP00000035841.1"/>
    </source>
</evidence>
<dbReference type="GeneTree" id="ENSGT00950000183065"/>
<organism evidence="3 4">
    <name type="scientific">Ornithorhynchus anatinus</name>
    <name type="common">Duckbill platypus</name>
    <dbReference type="NCBI Taxonomy" id="9258"/>
    <lineage>
        <taxon>Eukaryota</taxon>
        <taxon>Metazoa</taxon>
        <taxon>Chordata</taxon>
        <taxon>Craniata</taxon>
        <taxon>Vertebrata</taxon>
        <taxon>Euteleostomi</taxon>
        <taxon>Mammalia</taxon>
        <taxon>Monotremata</taxon>
        <taxon>Ornithorhynchidae</taxon>
        <taxon>Ornithorhynchus</taxon>
    </lineage>
</organism>
<evidence type="ECO:0000256" key="2">
    <source>
        <dbReference type="SAM" id="MobiDB-lite"/>
    </source>
</evidence>
<dbReference type="AlphaFoldDB" id="A0A6I8N4C7"/>
<reference evidence="3" key="1">
    <citation type="submission" date="2025-08" db="UniProtKB">
        <authorList>
            <consortium name="Ensembl"/>
        </authorList>
    </citation>
    <scope>IDENTIFICATION</scope>
    <source>
        <strain evidence="3">Glennie</strain>
    </source>
</reference>
<keyword evidence="1" id="KW-0175">Coiled coil</keyword>
<gene>
    <name evidence="3" type="primary">MYZAP</name>
</gene>
<dbReference type="Proteomes" id="UP000002279">
    <property type="component" value="Unplaced"/>
</dbReference>
<feature type="compositionally biased region" description="Basic and acidic residues" evidence="2">
    <location>
        <begin position="28"/>
        <end position="44"/>
    </location>
</feature>
<dbReference type="GO" id="GO:0009898">
    <property type="term" value="C:cytoplasmic side of plasma membrane"/>
    <property type="evidence" value="ECO:0007669"/>
    <property type="project" value="Ensembl"/>
</dbReference>
<dbReference type="PANTHER" id="PTHR23171:SF2">
    <property type="entry name" value="MYOCARDIAL ZONULA ADHERENS PROTEIN"/>
    <property type="match status" value="1"/>
</dbReference>
<protein>
    <submittedName>
        <fullName evidence="3">Myocardial zonula adherens protein</fullName>
    </submittedName>
</protein>
<dbReference type="GO" id="GO:0005665">
    <property type="term" value="C:RNA polymerase II, core complex"/>
    <property type="evidence" value="ECO:0000318"/>
    <property type="project" value="GO_Central"/>
</dbReference>
<dbReference type="InParanoid" id="A0A6I8N4C7"/>
<keyword evidence="4" id="KW-1185">Reference proteome</keyword>
<accession>A0A6I8N4C7</accession>
<dbReference type="OMA" id="CMGMEKS"/>
<reference evidence="3" key="2">
    <citation type="submission" date="2025-09" db="UniProtKB">
        <authorList>
            <consortium name="Ensembl"/>
        </authorList>
    </citation>
    <scope>IDENTIFICATION</scope>
    <source>
        <strain evidence="3">Glennie</strain>
    </source>
</reference>
<feature type="coiled-coil region" evidence="1">
    <location>
        <begin position="177"/>
        <end position="412"/>
    </location>
</feature>